<dbReference type="AlphaFoldDB" id="E9J7L0"/>
<reference evidence="1" key="1">
    <citation type="journal article" date="2011" name="Proc. Natl. Acad. Sci. U.S.A.">
        <title>The genome of the fire ant Solenopsis invicta.</title>
        <authorList>
            <person name="Wurm Y."/>
            <person name="Wang J."/>
            <person name="Riba-Grognuz O."/>
            <person name="Corona M."/>
            <person name="Nygaard S."/>
            <person name="Hunt B.G."/>
            <person name="Ingram K.K."/>
            <person name="Falquet L."/>
            <person name="Nipitwattanaphon M."/>
            <person name="Gotzek D."/>
            <person name="Dijkstra M.B."/>
            <person name="Oettler J."/>
            <person name="Comtesse F."/>
            <person name="Shih C.J."/>
            <person name="Wu W.J."/>
            <person name="Yang C.C."/>
            <person name="Thomas J."/>
            <person name="Beaudoing E."/>
            <person name="Pradervand S."/>
            <person name="Flegel V."/>
            <person name="Cook E.D."/>
            <person name="Fabbretti R."/>
            <person name="Stockinger H."/>
            <person name="Long L."/>
            <person name="Farmerie W.G."/>
            <person name="Oakey J."/>
            <person name="Boomsma J.J."/>
            <person name="Pamilo P."/>
            <person name="Yi S.V."/>
            <person name="Heinze J."/>
            <person name="Goodisman M.A."/>
            <person name="Farinelli L."/>
            <person name="Harshman K."/>
            <person name="Hulo N."/>
            <person name="Cerutti L."/>
            <person name="Xenarios I."/>
            <person name="Shoemaker D."/>
            <person name="Keller L."/>
        </authorList>
    </citation>
    <scope>NUCLEOTIDE SEQUENCE [LARGE SCALE GENOMIC DNA]</scope>
</reference>
<dbReference type="EMBL" id="GL768566">
    <property type="protein sequence ID" value="EFZ11193.1"/>
    <property type="molecule type" value="Genomic_DNA"/>
</dbReference>
<proteinExistence type="predicted"/>
<evidence type="ECO:0000313" key="1">
    <source>
        <dbReference type="EMBL" id="EFZ11193.1"/>
    </source>
</evidence>
<feature type="non-terminal residue" evidence="1">
    <location>
        <position position="142"/>
    </location>
</feature>
<accession>E9J7L0</accession>
<dbReference type="HOGENOM" id="CLU_2055642_0_0_1"/>
<name>E9J7L0_SOLIN</name>
<organism>
    <name type="scientific">Solenopsis invicta</name>
    <name type="common">Red imported fire ant</name>
    <name type="synonym">Solenopsis wagneri</name>
    <dbReference type="NCBI Taxonomy" id="13686"/>
    <lineage>
        <taxon>Eukaryota</taxon>
        <taxon>Metazoa</taxon>
        <taxon>Ecdysozoa</taxon>
        <taxon>Arthropoda</taxon>
        <taxon>Hexapoda</taxon>
        <taxon>Insecta</taxon>
        <taxon>Pterygota</taxon>
        <taxon>Neoptera</taxon>
        <taxon>Endopterygota</taxon>
        <taxon>Hymenoptera</taxon>
        <taxon>Apocrita</taxon>
        <taxon>Aculeata</taxon>
        <taxon>Formicoidea</taxon>
        <taxon>Formicidae</taxon>
        <taxon>Myrmicinae</taxon>
        <taxon>Solenopsis</taxon>
    </lineage>
</organism>
<sequence>MTLDFLVNRVPPRTIRIKDESNFDQDGFYSSLLAHDWPTLNRIDDLDHKVDRFYLFLNLFIKFFLSFKVFVANKLPAPWLNHSIKALLRRRNAARRTFLWRFPPGQRKAFRVLRNEAKSRIEVSRSLYLQNLLGGRMGPAIL</sequence>
<protein>
    <submittedName>
        <fullName evidence="1">Uncharacterized protein</fullName>
    </submittedName>
</protein>
<gene>
    <name evidence="1" type="ORF">SINV_12106</name>
</gene>